<proteinExistence type="predicted"/>
<organism evidence="2">
    <name type="scientific">viral metagenome</name>
    <dbReference type="NCBI Taxonomy" id="1070528"/>
    <lineage>
        <taxon>unclassified sequences</taxon>
        <taxon>metagenomes</taxon>
        <taxon>organismal metagenomes</taxon>
    </lineage>
</organism>
<dbReference type="Pfam" id="PF13884">
    <property type="entry name" value="Peptidase_S74"/>
    <property type="match status" value="1"/>
</dbReference>
<dbReference type="InterPro" id="IPR030392">
    <property type="entry name" value="S74_ICA"/>
</dbReference>
<feature type="domain" description="Peptidase S74" evidence="1">
    <location>
        <begin position="347"/>
        <end position="444"/>
    </location>
</feature>
<dbReference type="AlphaFoldDB" id="A0A6C0KT82"/>
<reference evidence="2" key="1">
    <citation type="journal article" date="2020" name="Nature">
        <title>Giant virus diversity and host interactions through global metagenomics.</title>
        <authorList>
            <person name="Schulz F."/>
            <person name="Roux S."/>
            <person name="Paez-Espino D."/>
            <person name="Jungbluth S."/>
            <person name="Walsh D.A."/>
            <person name="Denef V.J."/>
            <person name="McMahon K.D."/>
            <person name="Konstantinidis K.T."/>
            <person name="Eloe-Fadrosh E.A."/>
            <person name="Kyrpides N.C."/>
            <person name="Woyke T."/>
        </authorList>
    </citation>
    <scope>NUCLEOTIDE SEQUENCE</scope>
    <source>
        <strain evidence="2">GVMAG-S-3300013094-100</strain>
    </source>
</reference>
<evidence type="ECO:0000313" key="2">
    <source>
        <dbReference type="EMBL" id="QHU21175.1"/>
    </source>
</evidence>
<evidence type="ECO:0000259" key="1">
    <source>
        <dbReference type="PROSITE" id="PS51688"/>
    </source>
</evidence>
<accession>A0A6C0KT82</accession>
<dbReference type="PROSITE" id="PS51688">
    <property type="entry name" value="ICA"/>
    <property type="match status" value="1"/>
</dbReference>
<name>A0A6C0KT82_9ZZZZ</name>
<sequence length="449" mass="48335">MPLIQGLIGTSMFRTQLQVAPVRQGFTVTNSNQSVFTTNSLLSGRFTAYGSNVEIFQNGIKLGYQNSNVKDYDIIPYYNGTNTGFQVTLTNSAYFGDYIDVIVFPVYLNNTNLKNQTGYVYQTFYDYWTSSNNNLSWSYGNVGVGTINSSNTLDISGSGAFGSYAGTNTAPANSIIVSGNIGVGTVAPQQQLHVAGNTLIGGNLTASNLYILGGITTINAFDFESSNLFVNNAGTGPAFQVTQQQNIVGAQPVANFLAGTTQALYISSSGNVAIGTTASIRTLNVQGDINFTGSLYQNNNTFTTWGSCNGSLYTIGSSNVGIGMTNPAYSLDVIGTIRASGDIFAYSDRKLKINVMPITNALNTIDILHGVTYNRIDLNGRKGLGLIAQEVNEVLPEVVNYEEKADVMSVAYGNLVGLLIEGIKELRIIVRNQENRIKNLEQQVYQSIN</sequence>
<protein>
    <recommendedName>
        <fullName evidence="1">Peptidase S74 domain-containing protein</fullName>
    </recommendedName>
</protein>
<dbReference type="EMBL" id="MN740983">
    <property type="protein sequence ID" value="QHU21175.1"/>
    <property type="molecule type" value="Genomic_DNA"/>
</dbReference>